<dbReference type="InterPro" id="IPR021139">
    <property type="entry name" value="NYN"/>
</dbReference>
<feature type="domain" description="NYN" evidence="1">
    <location>
        <begin position="85"/>
        <end position="212"/>
    </location>
</feature>
<gene>
    <name evidence="2" type="ORF">SNAT2548_LOCUS30557</name>
</gene>
<evidence type="ECO:0000259" key="1">
    <source>
        <dbReference type="Pfam" id="PF01936"/>
    </source>
</evidence>
<protein>
    <recommendedName>
        <fullName evidence="1">NYN domain-containing protein</fullName>
    </recommendedName>
</protein>
<organism evidence="2 3">
    <name type="scientific">Symbiodinium natans</name>
    <dbReference type="NCBI Taxonomy" id="878477"/>
    <lineage>
        <taxon>Eukaryota</taxon>
        <taxon>Sar</taxon>
        <taxon>Alveolata</taxon>
        <taxon>Dinophyceae</taxon>
        <taxon>Suessiales</taxon>
        <taxon>Symbiodiniaceae</taxon>
        <taxon>Symbiodinium</taxon>
    </lineage>
</organism>
<proteinExistence type="predicted"/>
<keyword evidence="3" id="KW-1185">Reference proteome</keyword>
<name>A0A812TVQ5_9DINO</name>
<evidence type="ECO:0000313" key="2">
    <source>
        <dbReference type="EMBL" id="CAE7544712.1"/>
    </source>
</evidence>
<dbReference type="Pfam" id="PF01936">
    <property type="entry name" value="NYN"/>
    <property type="match status" value="1"/>
</dbReference>
<comment type="caution">
    <text evidence="2">The sequence shown here is derived from an EMBL/GenBank/DDBJ whole genome shotgun (WGS) entry which is preliminary data.</text>
</comment>
<dbReference type="GO" id="GO:0004540">
    <property type="term" value="F:RNA nuclease activity"/>
    <property type="evidence" value="ECO:0007669"/>
    <property type="project" value="InterPro"/>
</dbReference>
<accession>A0A812TVQ5</accession>
<evidence type="ECO:0000313" key="3">
    <source>
        <dbReference type="Proteomes" id="UP000604046"/>
    </source>
</evidence>
<reference evidence="2" key="1">
    <citation type="submission" date="2021-02" db="EMBL/GenBank/DDBJ databases">
        <authorList>
            <person name="Dougan E. K."/>
            <person name="Rhodes N."/>
            <person name="Thang M."/>
            <person name="Chan C."/>
        </authorList>
    </citation>
    <scope>NUCLEOTIDE SEQUENCE</scope>
</reference>
<dbReference type="Proteomes" id="UP000604046">
    <property type="component" value="Unassembled WGS sequence"/>
</dbReference>
<dbReference type="Gene3D" id="3.40.50.1010">
    <property type="entry name" value="5'-nuclease"/>
    <property type="match status" value="1"/>
</dbReference>
<dbReference type="EMBL" id="CAJNDS010002612">
    <property type="protein sequence ID" value="CAE7544712.1"/>
    <property type="molecule type" value="Genomic_DNA"/>
</dbReference>
<dbReference type="AlphaFoldDB" id="A0A812TVQ5"/>
<sequence>MNSFSAAMQRAQQGPMPQCVPVHPVRACCCLPDRVFNDPRRSAVFIPAACYILMRALPACQAPLDRRRRRRTHRGSRPAGQQTELLVDADTFSIQATRVAIRLLEDSGHVVNTTIFAPEGRQQNKKWLEFMRESGIGYQPVDKQQTGRLSGEEVDEAITLAVQDLWAATEVDCIALLTGDTGYMDIMQSTLAHGRQAIVLAETHRRTVLSRYEDIGVSVAVLPKEHEGFIGVQAILHADGSGSVRETHLEVPGAPEDVAERRAEAFMQFMSDLDYRQDSGYFIQSAAKFWFENSLRSYSFPAELWSERCI</sequence>